<dbReference type="Gene3D" id="3.30.450.20">
    <property type="entry name" value="PAS domain"/>
    <property type="match status" value="1"/>
</dbReference>
<dbReference type="SMART" id="SM00387">
    <property type="entry name" value="HATPase_c"/>
    <property type="match status" value="1"/>
</dbReference>
<dbReference type="PANTHER" id="PTHR43711:SF1">
    <property type="entry name" value="HISTIDINE KINASE 1"/>
    <property type="match status" value="1"/>
</dbReference>
<protein>
    <recommendedName>
        <fullName evidence="2">histidine kinase</fullName>
        <ecNumber evidence="2">2.7.13.3</ecNumber>
    </recommendedName>
</protein>
<keyword evidence="11" id="KW-1185">Reference proteome</keyword>
<dbReference type="PANTHER" id="PTHR43711">
    <property type="entry name" value="TWO-COMPONENT HISTIDINE KINASE"/>
    <property type="match status" value="1"/>
</dbReference>
<dbReference type="Proteomes" id="UP000663191">
    <property type="component" value="Chromosome"/>
</dbReference>
<dbReference type="InterPro" id="IPR036890">
    <property type="entry name" value="HATPase_C_sf"/>
</dbReference>
<dbReference type="Gene3D" id="3.30.565.10">
    <property type="entry name" value="Histidine kinase-like ATPase, C-terminal domain"/>
    <property type="match status" value="1"/>
</dbReference>
<dbReference type="CDD" id="cd00082">
    <property type="entry name" value="HisKA"/>
    <property type="match status" value="1"/>
</dbReference>
<dbReference type="KEGG" id="hlo:J0X27_14755"/>
<dbReference type="RefSeq" id="WP_207269916.1">
    <property type="nucleotide sequence ID" value="NZ_CP071463.1"/>
</dbReference>
<dbReference type="CDD" id="cd00130">
    <property type="entry name" value="PAS"/>
    <property type="match status" value="1"/>
</dbReference>
<dbReference type="EC" id="2.7.13.3" evidence="2"/>
<organism evidence="10 11">
    <name type="scientific">Natrinema longum</name>
    <dbReference type="NCBI Taxonomy" id="370324"/>
    <lineage>
        <taxon>Archaea</taxon>
        <taxon>Methanobacteriati</taxon>
        <taxon>Methanobacteriota</taxon>
        <taxon>Stenosarchaea group</taxon>
        <taxon>Halobacteria</taxon>
        <taxon>Halobacteriales</taxon>
        <taxon>Natrialbaceae</taxon>
        <taxon>Natrinema</taxon>
    </lineage>
</organism>
<dbReference type="InterPro" id="IPR000700">
    <property type="entry name" value="PAS-assoc_C"/>
</dbReference>
<dbReference type="InterPro" id="IPR000014">
    <property type="entry name" value="PAS"/>
</dbReference>
<dbReference type="InterPro" id="IPR035965">
    <property type="entry name" value="PAS-like_dom_sf"/>
</dbReference>
<dbReference type="AlphaFoldDB" id="A0A8A2U8Z0"/>
<evidence type="ECO:0000256" key="6">
    <source>
        <dbReference type="SAM" id="MobiDB-lite"/>
    </source>
</evidence>
<dbReference type="EMBL" id="CP071463">
    <property type="protein sequence ID" value="QSW84695.1"/>
    <property type="molecule type" value="Genomic_DNA"/>
</dbReference>
<dbReference type="OrthoDB" id="8127at2157"/>
<feature type="transmembrane region" description="Helical" evidence="7">
    <location>
        <begin position="68"/>
        <end position="89"/>
    </location>
</feature>
<dbReference type="Pfam" id="PF16927">
    <property type="entry name" value="HisKA_7TM"/>
    <property type="match status" value="1"/>
</dbReference>
<dbReference type="InterPro" id="IPR003594">
    <property type="entry name" value="HATPase_dom"/>
</dbReference>
<feature type="transmembrane region" description="Helical" evidence="7">
    <location>
        <begin position="36"/>
        <end position="56"/>
    </location>
</feature>
<dbReference type="PROSITE" id="PS50113">
    <property type="entry name" value="PAC"/>
    <property type="match status" value="1"/>
</dbReference>
<feature type="compositionally biased region" description="Polar residues" evidence="6">
    <location>
        <begin position="491"/>
        <end position="500"/>
    </location>
</feature>
<feature type="region of interest" description="Disordered" evidence="6">
    <location>
        <begin position="563"/>
        <end position="602"/>
    </location>
</feature>
<evidence type="ECO:0000256" key="2">
    <source>
        <dbReference type="ARBA" id="ARBA00012438"/>
    </source>
</evidence>
<evidence type="ECO:0000256" key="1">
    <source>
        <dbReference type="ARBA" id="ARBA00000085"/>
    </source>
</evidence>
<evidence type="ECO:0000256" key="5">
    <source>
        <dbReference type="ARBA" id="ARBA00023012"/>
    </source>
</evidence>
<feature type="transmembrane region" description="Helical" evidence="7">
    <location>
        <begin position="201"/>
        <end position="219"/>
    </location>
</feature>
<dbReference type="Gene3D" id="1.10.287.130">
    <property type="match status" value="1"/>
</dbReference>
<dbReference type="SUPFAM" id="SSF55874">
    <property type="entry name" value="ATPase domain of HSP90 chaperone/DNA topoisomerase II/histidine kinase"/>
    <property type="match status" value="1"/>
</dbReference>
<keyword evidence="7" id="KW-0472">Membrane</keyword>
<accession>A0A8A2U8Z0</accession>
<dbReference type="InterPro" id="IPR003661">
    <property type="entry name" value="HisK_dim/P_dom"/>
</dbReference>
<dbReference type="InterPro" id="IPR031621">
    <property type="entry name" value="HisKA_7TM"/>
</dbReference>
<name>A0A8A2U8Z0_9EURY</name>
<dbReference type="SUPFAM" id="SSF55785">
    <property type="entry name" value="PYP-like sensor domain (PAS domain)"/>
    <property type="match status" value="1"/>
</dbReference>
<dbReference type="Pfam" id="PF08448">
    <property type="entry name" value="PAS_4"/>
    <property type="match status" value="1"/>
</dbReference>
<evidence type="ECO:0000256" key="7">
    <source>
        <dbReference type="SAM" id="Phobius"/>
    </source>
</evidence>
<keyword evidence="5" id="KW-0902">Two-component regulatory system</keyword>
<feature type="region of interest" description="Disordered" evidence="6">
    <location>
        <begin position="465"/>
        <end position="514"/>
    </location>
</feature>
<dbReference type="GeneID" id="63185029"/>
<dbReference type="GO" id="GO:0000155">
    <property type="term" value="F:phosphorelay sensor kinase activity"/>
    <property type="evidence" value="ECO:0007669"/>
    <property type="project" value="InterPro"/>
</dbReference>
<evidence type="ECO:0000259" key="9">
    <source>
        <dbReference type="PROSITE" id="PS50113"/>
    </source>
</evidence>
<keyword evidence="4" id="KW-0418">Kinase</keyword>
<feature type="compositionally biased region" description="Basic and acidic residues" evidence="6">
    <location>
        <begin position="566"/>
        <end position="581"/>
    </location>
</feature>
<evidence type="ECO:0000313" key="11">
    <source>
        <dbReference type="Proteomes" id="UP000663191"/>
    </source>
</evidence>
<dbReference type="SMART" id="SM00388">
    <property type="entry name" value="HisKA"/>
    <property type="match status" value="1"/>
</dbReference>
<gene>
    <name evidence="10" type="ORF">J0X27_14755</name>
</gene>
<keyword evidence="3" id="KW-0808">Transferase</keyword>
<keyword evidence="7" id="KW-0812">Transmembrane</keyword>
<proteinExistence type="predicted"/>
<feature type="domain" description="PAC" evidence="9">
    <location>
        <begin position="280"/>
        <end position="341"/>
    </location>
</feature>
<evidence type="ECO:0000313" key="10">
    <source>
        <dbReference type="EMBL" id="QSW84695.1"/>
    </source>
</evidence>
<feature type="transmembrane region" description="Helical" evidence="7">
    <location>
        <begin position="172"/>
        <end position="189"/>
    </location>
</feature>
<feature type="transmembrane region" description="Helical" evidence="7">
    <location>
        <begin position="101"/>
        <end position="119"/>
    </location>
</feature>
<dbReference type="InterPro" id="IPR005467">
    <property type="entry name" value="His_kinase_dom"/>
</dbReference>
<reference evidence="10 11" key="1">
    <citation type="journal article" date="2006" name="Int. J. Syst. Evol. Microbiol.">
        <title>Haloterrigena longa sp. nov. and Haloterrigena limicola sp. nov., extremely halophilic archaea isolated from a salt lake.</title>
        <authorList>
            <person name="Cui H.L."/>
            <person name="Tohty D."/>
            <person name="Zhou P.J."/>
            <person name="Liu S.J."/>
        </authorList>
    </citation>
    <scope>NUCLEOTIDE SEQUENCE [LARGE SCALE GENOMIC DNA]</scope>
    <source>
        <strain evidence="10 11">ABH32</strain>
    </source>
</reference>
<dbReference type="Pfam" id="PF00512">
    <property type="entry name" value="HisKA"/>
    <property type="match status" value="1"/>
</dbReference>
<dbReference type="Pfam" id="PF02518">
    <property type="entry name" value="HATPase_c"/>
    <property type="match status" value="1"/>
</dbReference>
<evidence type="ECO:0000259" key="8">
    <source>
        <dbReference type="PROSITE" id="PS50109"/>
    </source>
</evidence>
<dbReference type="InterPro" id="IPR036097">
    <property type="entry name" value="HisK_dim/P_sf"/>
</dbReference>
<feature type="transmembrane region" description="Helical" evidence="7">
    <location>
        <begin position="12"/>
        <end position="29"/>
    </location>
</feature>
<dbReference type="SUPFAM" id="SSF47384">
    <property type="entry name" value="Homodimeric domain of signal transducing histidine kinase"/>
    <property type="match status" value="1"/>
</dbReference>
<evidence type="ECO:0000256" key="3">
    <source>
        <dbReference type="ARBA" id="ARBA00022679"/>
    </source>
</evidence>
<dbReference type="InterPro" id="IPR050736">
    <property type="entry name" value="Sensor_HK_Regulatory"/>
</dbReference>
<dbReference type="PROSITE" id="PS50109">
    <property type="entry name" value="HIS_KIN"/>
    <property type="match status" value="1"/>
</dbReference>
<feature type="domain" description="Histidine kinase" evidence="8">
    <location>
        <begin position="352"/>
        <end position="582"/>
    </location>
</feature>
<evidence type="ECO:0000256" key="4">
    <source>
        <dbReference type="ARBA" id="ARBA00022777"/>
    </source>
</evidence>
<dbReference type="InterPro" id="IPR013656">
    <property type="entry name" value="PAS_4"/>
</dbReference>
<keyword evidence="7" id="KW-1133">Transmembrane helix</keyword>
<comment type="catalytic activity">
    <reaction evidence="1">
        <text>ATP + protein L-histidine = ADP + protein N-phospho-L-histidine.</text>
        <dbReference type="EC" id="2.7.13.3"/>
    </reaction>
</comment>
<feature type="transmembrane region" description="Helical" evidence="7">
    <location>
        <begin position="139"/>
        <end position="160"/>
    </location>
</feature>
<sequence length="602" mass="65260">MAFGTGIAPIQLVYLIVVFNSVALAGVLWRHRDRPGAVPLLVNVLSTGLWAGSLLARTVVDRGLVARVFLVIVFLSIGLYLLTLLVFTLEYTGRERFIRPSIVAALSIEPILVIIFVAVNPDGLFFTVVDGTVEWGIGFWIHTAYAYTILAVVTMLIFGLLYRSQAVYRGQIAVMLVGTIAAWTANSVYVFDLVDVEVSPVGFLVTGILYAIGIVHYRLTDLVPIARDRVLDNVSDGIFVVDEQDRLIDLNPAGRALLEDIDSAPIGKRLESLLADYPELRDEYRALTATRTDGDSEVAVAGGHYHLRTTPLEDGRDRHIGWLCLIRDITDRKRQEAQVERQNERLERFASVVSHDLRNPLNVAEGYLDLAREADDPEPSLDEIEQSHDRMAAIIEDVLALARDGTTITDPEPVSLAALAERAWENVDTGDAALVIASETTILADADRVTRLLENLFRNAIEHGAKEPTSQASHHAVEHGPADGPEDTTETEASGRSSLTVEVGTIGTDGADGPAGFYVADDGRGLPDDGDVFEDGYTTNPDGTGFGLSIVSGIATAHGWTVEAGESEHGGARFEFRRIETGDDATGSTPRQPADANPNGES</sequence>